<evidence type="ECO:0000259" key="4">
    <source>
        <dbReference type="PROSITE" id="PS50853"/>
    </source>
</evidence>
<comment type="caution">
    <text evidence="5">The sequence shown here is derived from an EMBL/GenBank/DDBJ whole genome shotgun (WGS) entry which is preliminary data.</text>
</comment>
<evidence type="ECO:0000256" key="1">
    <source>
        <dbReference type="ARBA" id="ARBA00023295"/>
    </source>
</evidence>
<dbReference type="EMBL" id="BAAANN010000006">
    <property type="protein sequence ID" value="GAA1951735.1"/>
    <property type="molecule type" value="Genomic_DNA"/>
</dbReference>
<proteinExistence type="predicted"/>
<evidence type="ECO:0000313" key="6">
    <source>
        <dbReference type="Proteomes" id="UP001501116"/>
    </source>
</evidence>
<dbReference type="CDD" id="cd00063">
    <property type="entry name" value="FN3"/>
    <property type="match status" value="1"/>
</dbReference>
<feature type="chain" id="PRO_5045120463" evidence="3">
    <location>
        <begin position="24"/>
        <end position="237"/>
    </location>
</feature>
<feature type="signal peptide" evidence="3">
    <location>
        <begin position="1"/>
        <end position="23"/>
    </location>
</feature>
<dbReference type="PROSITE" id="PS50853">
    <property type="entry name" value="FN3"/>
    <property type="match status" value="1"/>
</dbReference>
<dbReference type="InterPro" id="IPR036116">
    <property type="entry name" value="FN3_sf"/>
</dbReference>
<dbReference type="Proteomes" id="UP001501116">
    <property type="component" value="Unassembled WGS sequence"/>
</dbReference>
<gene>
    <name evidence="5" type="ORF">GCM10009754_20780</name>
</gene>
<organism evidence="5 6">
    <name type="scientific">Amycolatopsis minnesotensis</name>
    <dbReference type="NCBI Taxonomy" id="337894"/>
    <lineage>
        <taxon>Bacteria</taxon>
        <taxon>Bacillati</taxon>
        <taxon>Actinomycetota</taxon>
        <taxon>Actinomycetes</taxon>
        <taxon>Pseudonocardiales</taxon>
        <taxon>Pseudonocardiaceae</taxon>
        <taxon>Amycolatopsis</taxon>
    </lineage>
</organism>
<keyword evidence="2" id="KW-0624">Polysaccharide degradation</keyword>
<dbReference type="InterPro" id="IPR013783">
    <property type="entry name" value="Ig-like_fold"/>
</dbReference>
<evidence type="ECO:0000256" key="3">
    <source>
        <dbReference type="SAM" id="SignalP"/>
    </source>
</evidence>
<keyword evidence="1" id="KW-0378">Hydrolase</keyword>
<protein>
    <submittedName>
        <fullName evidence="5">Fibronectin type III domain-containing protein</fullName>
    </submittedName>
</protein>
<dbReference type="InterPro" id="IPR003961">
    <property type="entry name" value="FN3_dom"/>
</dbReference>
<evidence type="ECO:0000256" key="2">
    <source>
        <dbReference type="ARBA" id="ARBA00023326"/>
    </source>
</evidence>
<feature type="domain" description="Fibronectin type-III" evidence="4">
    <location>
        <begin position="27"/>
        <end position="117"/>
    </location>
</feature>
<keyword evidence="3" id="KW-0732">Signal</keyword>
<sequence length="237" mass="24941">MIRQALAAALVLAGVAGCAARHAATPAPEGLTATLDSPVDITLHWPDDAPGAAGRMVEFATQPGGPYTTLGFLPPHQTSYRHPELLPETPFYYRVRPYYGGTSGEVSVAVPADAPDLTASDPQWPNPRAVAHPGVTTAALRDDPPAAAPSGLAAKVMTADGIRFTWTDHATDEDGFLLEGKPEGAPEFTPVEVLDRDIGSCGLATLPRERSAAFRVRAFRYGALSTVAYQRTGRAPG</sequence>
<keyword evidence="1" id="KW-0326">Glycosidase</keyword>
<accession>A0ABN2QG57</accession>
<reference evidence="5 6" key="1">
    <citation type="journal article" date="2019" name="Int. J. Syst. Evol. Microbiol.">
        <title>The Global Catalogue of Microorganisms (GCM) 10K type strain sequencing project: providing services to taxonomists for standard genome sequencing and annotation.</title>
        <authorList>
            <consortium name="The Broad Institute Genomics Platform"/>
            <consortium name="The Broad Institute Genome Sequencing Center for Infectious Disease"/>
            <person name="Wu L."/>
            <person name="Ma J."/>
        </authorList>
    </citation>
    <scope>NUCLEOTIDE SEQUENCE [LARGE SCALE GENOMIC DNA]</scope>
    <source>
        <strain evidence="5 6">JCM 14545</strain>
    </source>
</reference>
<keyword evidence="2" id="KW-0119">Carbohydrate metabolism</keyword>
<dbReference type="SUPFAM" id="SSF49265">
    <property type="entry name" value="Fibronectin type III"/>
    <property type="match status" value="2"/>
</dbReference>
<evidence type="ECO:0000313" key="5">
    <source>
        <dbReference type="EMBL" id="GAA1951735.1"/>
    </source>
</evidence>
<name>A0ABN2QG57_9PSEU</name>
<dbReference type="RefSeq" id="WP_344416099.1">
    <property type="nucleotide sequence ID" value="NZ_BAAANN010000006.1"/>
</dbReference>
<dbReference type="PROSITE" id="PS51257">
    <property type="entry name" value="PROKAR_LIPOPROTEIN"/>
    <property type="match status" value="1"/>
</dbReference>
<keyword evidence="6" id="KW-1185">Reference proteome</keyword>
<dbReference type="Gene3D" id="2.60.40.10">
    <property type="entry name" value="Immunoglobulins"/>
    <property type="match status" value="1"/>
</dbReference>